<evidence type="ECO:0000313" key="2">
    <source>
        <dbReference type="EMBL" id="KAK5088228.1"/>
    </source>
</evidence>
<sequence>MVSPVSTRTSAPNTPLERLQDVDPLEQRNDLQGPLLGERAEADGGPVAADMKLSFLLDSAIYHPLSQVDVPPQFRKPFMPPPQPGTTTAQALNQLNLLIGNCDFVGAAHYAAVCLSSGVVSATDHPVIFRLLSARFSCLELIGQVLLAAQEAKALEDLSSDFYYVIPEVSEAEIETHDGRRPLAKHIMPFDLRVQATRLQSVGFSDLRRGITALYELGLEIREHIASPYTSDSERRTWSERLASLNMHVVNSLIELGDIECAQRTLSHSKPADAVAQTYWAQQMVLMLIRLGQLKKAERYIDELEADEDIKQLLVSLVSIADGRLDDAAKRLENIAQQNPKSSMQALAKQNLSVVYLYLGRIDAASKLLDDLINDGYSSVSVTMNLATIFDLKSDRSRDLKVSLVNTIASSDSRKRAFTNADFKL</sequence>
<name>A0AAN7Y7Q7_9EURO</name>
<evidence type="ECO:0000256" key="1">
    <source>
        <dbReference type="SAM" id="MobiDB-lite"/>
    </source>
</evidence>
<evidence type="ECO:0008006" key="4">
    <source>
        <dbReference type="Google" id="ProtNLM"/>
    </source>
</evidence>
<comment type="caution">
    <text evidence="2">The sequence shown here is derived from an EMBL/GenBank/DDBJ whole genome shotgun (WGS) entry which is preliminary data.</text>
</comment>
<dbReference type="Pfam" id="PF14559">
    <property type="entry name" value="TPR_19"/>
    <property type="match status" value="1"/>
</dbReference>
<dbReference type="AlphaFoldDB" id="A0AAN7Y7Q7"/>
<gene>
    <name evidence="2" type="ORF">LTR05_002445</name>
</gene>
<proteinExistence type="predicted"/>
<dbReference type="PANTHER" id="PTHR21581">
    <property type="entry name" value="D-ALANYL-D-ALANINE CARBOXYPEPTIDASE"/>
    <property type="match status" value="1"/>
</dbReference>
<protein>
    <recommendedName>
        <fullName evidence="4">Trafficking protein particle complex subunit 12</fullName>
    </recommendedName>
</protein>
<dbReference type="InterPro" id="IPR011990">
    <property type="entry name" value="TPR-like_helical_dom_sf"/>
</dbReference>
<dbReference type="Gene3D" id="1.25.40.10">
    <property type="entry name" value="Tetratricopeptide repeat domain"/>
    <property type="match status" value="1"/>
</dbReference>
<dbReference type="GO" id="GO:0030008">
    <property type="term" value="C:TRAPP complex"/>
    <property type="evidence" value="ECO:0007669"/>
    <property type="project" value="TreeGrafter"/>
</dbReference>
<keyword evidence="3" id="KW-1185">Reference proteome</keyword>
<feature type="compositionally biased region" description="Polar residues" evidence="1">
    <location>
        <begin position="1"/>
        <end position="13"/>
    </location>
</feature>
<reference evidence="2 3" key="1">
    <citation type="submission" date="2023-08" db="EMBL/GenBank/DDBJ databases">
        <title>Black Yeasts Isolated from many extreme environments.</title>
        <authorList>
            <person name="Coleine C."/>
            <person name="Stajich J.E."/>
            <person name="Selbmann L."/>
        </authorList>
    </citation>
    <scope>NUCLEOTIDE SEQUENCE [LARGE SCALE GENOMIC DNA]</scope>
    <source>
        <strain evidence="2 3">CCFEE 5910</strain>
    </source>
</reference>
<dbReference type="PANTHER" id="PTHR21581:SF6">
    <property type="entry name" value="TRAFFICKING PROTEIN PARTICLE COMPLEX SUBUNIT 12"/>
    <property type="match status" value="1"/>
</dbReference>
<dbReference type="GO" id="GO:0005794">
    <property type="term" value="C:Golgi apparatus"/>
    <property type="evidence" value="ECO:0007669"/>
    <property type="project" value="TreeGrafter"/>
</dbReference>
<evidence type="ECO:0000313" key="3">
    <source>
        <dbReference type="Proteomes" id="UP001309876"/>
    </source>
</evidence>
<dbReference type="Proteomes" id="UP001309876">
    <property type="component" value="Unassembled WGS sequence"/>
</dbReference>
<feature type="region of interest" description="Disordered" evidence="1">
    <location>
        <begin position="1"/>
        <end position="29"/>
    </location>
</feature>
<dbReference type="SUPFAM" id="SSF48452">
    <property type="entry name" value="TPR-like"/>
    <property type="match status" value="1"/>
</dbReference>
<accession>A0AAN7Y7Q7</accession>
<dbReference type="EMBL" id="JAVRRJ010000002">
    <property type="protein sequence ID" value="KAK5088228.1"/>
    <property type="molecule type" value="Genomic_DNA"/>
</dbReference>
<organism evidence="2 3">
    <name type="scientific">Lithohypha guttulata</name>
    <dbReference type="NCBI Taxonomy" id="1690604"/>
    <lineage>
        <taxon>Eukaryota</taxon>
        <taxon>Fungi</taxon>
        <taxon>Dikarya</taxon>
        <taxon>Ascomycota</taxon>
        <taxon>Pezizomycotina</taxon>
        <taxon>Eurotiomycetes</taxon>
        <taxon>Chaetothyriomycetidae</taxon>
        <taxon>Chaetothyriales</taxon>
        <taxon>Trichomeriaceae</taxon>
        <taxon>Lithohypha</taxon>
    </lineage>
</organism>
<feature type="compositionally biased region" description="Basic and acidic residues" evidence="1">
    <location>
        <begin position="18"/>
        <end position="29"/>
    </location>
</feature>